<dbReference type="EMBL" id="DS547095">
    <property type="protein sequence ID" value="EDR11880.1"/>
    <property type="molecule type" value="Genomic_DNA"/>
</dbReference>
<keyword evidence="6 8" id="KW-0802">TPR repeat</keyword>
<dbReference type="InterPro" id="IPR024111">
    <property type="entry name" value="PEX5/PEX5L"/>
</dbReference>
<accession>B0D0U1</accession>
<evidence type="ECO:0000256" key="8">
    <source>
        <dbReference type="PROSITE-ProRule" id="PRU00339"/>
    </source>
</evidence>
<organism evidence="11">
    <name type="scientific">Laccaria bicolor (strain S238N-H82 / ATCC MYA-4686)</name>
    <name type="common">Bicoloured deceiver</name>
    <name type="synonym">Laccaria laccata var. bicolor</name>
    <dbReference type="NCBI Taxonomy" id="486041"/>
    <lineage>
        <taxon>Eukaryota</taxon>
        <taxon>Fungi</taxon>
        <taxon>Dikarya</taxon>
        <taxon>Basidiomycota</taxon>
        <taxon>Agaricomycotina</taxon>
        <taxon>Agaricomycetes</taxon>
        <taxon>Agaricomycetidae</taxon>
        <taxon>Agaricales</taxon>
        <taxon>Agaricineae</taxon>
        <taxon>Hydnangiaceae</taxon>
        <taxon>Laccaria</taxon>
    </lineage>
</organism>
<dbReference type="PROSITE" id="PS50293">
    <property type="entry name" value="TPR_REGION"/>
    <property type="match status" value="1"/>
</dbReference>
<feature type="repeat" description="TPR" evidence="8">
    <location>
        <begin position="583"/>
        <end position="616"/>
    </location>
</feature>
<dbReference type="Proteomes" id="UP000001194">
    <property type="component" value="Unassembled WGS sequence"/>
</dbReference>
<dbReference type="Pfam" id="PF14559">
    <property type="entry name" value="TPR_19"/>
    <property type="match status" value="1"/>
</dbReference>
<dbReference type="Pfam" id="PF13181">
    <property type="entry name" value="TPR_8"/>
    <property type="match status" value="1"/>
</dbReference>
<dbReference type="GO" id="GO:0005052">
    <property type="term" value="F:peroxisome matrix targeting signal-1 binding"/>
    <property type="evidence" value="ECO:0007669"/>
    <property type="project" value="TreeGrafter"/>
</dbReference>
<dbReference type="PANTHER" id="PTHR10130">
    <property type="entry name" value="PEROXISOMAL TARGETING SIGNAL 1 RECEPTOR PEX5"/>
    <property type="match status" value="1"/>
</dbReference>
<dbReference type="InterPro" id="IPR011990">
    <property type="entry name" value="TPR-like_helical_dom_sf"/>
</dbReference>
<evidence type="ECO:0000256" key="6">
    <source>
        <dbReference type="ARBA" id="ARBA00022803"/>
    </source>
</evidence>
<evidence type="ECO:0000256" key="4">
    <source>
        <dbReference type="ARBA" id="ARBA00022490"/>
    </source>
</evidence>
<dbReference type="Gene3D" id="1.25.40.10">
    <property type="entry name" value="Tetratricopeptide repeat domain"/>
    <property type="match status" value="1"/>
</dbReference>
<feature type="compositionally biased region" description="Polar residues" evidence="9">
    <location>
        <begin position="32"/>
        <end position="53"/>
    </location>
</feature>
<keyword evidence="11" id="KW-1185">Reference proteome</keyword>
<comment type="subcellular location">
    <subcellularLocation>
        <location evidence="2">Cytoplasm</location>
    </subcellularLocation>
    <subcellularLocation>
        <location evidence="1">Peroxisome</location>
    </subcellularLocation>
</comment>
<sequence length="702" mass="79013">MALPMLIGGAECGPSNPLQGLSKRFDQDRGLQQDNFGAGRASSSRDVFRSQQAGVAPAEDAARFFSNASSASEFSAETPYNVHALRAALPMTQMPMTQPLPQQRNLAAWAADFSQHQQILSPTSQHLVHNNIEEAKQDLHYRGDTAIIQQPGVQWNLGLTQFRMNQTPAYAPALHMQQQPVISNKRISWDREFNAQVLSLETSSTMEIEQKQEIYQQTPREQDDLARTAGMLLENIKNEQNPKFQKSQFLGLMKQLRDGEVVVDGNQMVENNGQTSQVDLKGKGRATEPTVLNSGSAHAPISNFAGSAVRDLAALAEAQRQTDDKQDSGEDVNDAYFRQENAEFTHYWNTLHQPTTNADIGPTAETLAWDKLQNDWDHFEATSSGIKPISKYHFQSNNPYLLGDSSRTRHHLMHAETQSVLESVLELEAAVQRDPSNASVWYELGVKQQENEREQKALQALQRAVELDPSHLPSWLALAISYTNDNNRQGTYDAIQEWVDKNENYRDAVQKFQSQVAEPANATIGERFSRLIQCLITMARSDLSGNIDADIQIALAVLLNTNEEYEKAQDCFRTALAVRPEDWLLYNRVGATMANSGRAEEALQYYYRALELNPGYIRARFNLGISCINLRRYEEAAQHILDALVLQDSDGVQDSTSMNDRRGVVSTALWDSLRTTCLYMHRPDLANLCDLKDLEEFRNRFQ</sequence>
<proteinExistence type="inferred from homology"/>
<dbReference type="HOGENOM" id="CLU_013516_2_0_1"/>
<dbReference type="Pfam" id="PF13432">
    <property type="entry name" value="TPR_16"/>
    <property type="match status" value="1"/>
</dbReference>
<dbReference type="SMART" id="SM00028">
    <property type="entry name" value="TPR"/>
    <property type="match status" value="4"/>
</dbReference>
<feature type="repeat" description="TPR" evidence="8">
    <location>
        <begin position="549"/>
        <end position="582"/>
    </location>
</feature>
<dbReference type="OrthoDB" id="10006023at2759"/>
<comment type="similarity">
    <text evidence="3">Belongs to the peroxisomal targeting signal receptor family.</text>
</comment>
<evidence type="ECO:0000256" key="7">
    <source>
        <dbReference type="ARBA" id="ARBA00023140"/>
    </source>
</evidence>
<evidence type="ECO:0000256" key="2">
    <source>
        <dbReference type="ARBA" id="ARBA00004496"/>
    </source>
</evidence>
<keyword evidence="5" id="KW-0677">Repeat</keyword>
<keyword evidence="7" id="KW-0576">Peroxisome</keyword>
<dbReference type="PROSITE" id="PS50005">
    <property type="entry name" value="TPR"/>
    <property type="match status" value="3"/>
</dbReference>
<name>B0D0U1_LACBS</name>
<evidence type="ECO:0000313" key="11">
    <source>
        <dbReference type="Proteomes" id="UP000001194"/>
    </source>
</evidence>
<dbReference type="GO" id="GO:0005829">
    <property type="term" value="C:cytosol"/>
    <property type="evidence" value="ECO:0007669"/>
    <property type="project" value="TreeGrafter"/>
</dbReference>
<dbReference type="AlphaFoldDB" id="B0D0U1"/>
<feature type="repeat" description="TPR" evidence="8">
    <location>
        <begin position="438"/>
        <end position="471"/>
    </location>
</feature>
<dbReference type="STRING" id="486041.B0D0U1"/>
<evidence type="ECO:0000256" key="5">
    <source>
        <dbReference type="ARBA" id="ARBA00022737"/>
    </source>
</evidence>
<dbReference type="SUPFAM" id="SSF48452">
    <property type="entry name" value="TPR-like"/>
    <property type="match status" value="1"/>
</dbReference>
<dbReference type="GeneID" id="6073187"/>
<evidence type="ECO:0000256" key="1">
    <source>
        <dbReference type="ARBA" id="ARBA00004275"/>
    </source>
</evidence>
<gene>
    <name evidence="10" type="ORF">LACBIDRAFT_313783</name>
</gene>
<protein>
    <submittedName>
        <fullName evidence="10">Predicted protein</fullName>
    </submittedName>
</protein>
<dbReference type="KEGG" id="lbc:LACBIDRAFT_313783"/>
<dbReference type="Gene3D" id="6.10.280.230">
    <property type="match status" value="1"/>
</dbReference>
<dbReference type="InterPro" id="IPR019734">
    <property type="entry name" value="TPR_rpt"/>
</dbReference>
<dbReference type="PANTHER" id="PTHR10130:SF0">
    <property type="entry name" value="GH08708P"/>
    <property type="match status" value="1"/>
</dbReference>
<dbReference type="RefSeq" id="XP_001877777.1">
    <property type="nucleotide sequence ID" value="XM_001877742.1"/>
</dbReference>
<dbReference type="GO" id="GO:0016560">
    <property type="term" value="P:protein import into peroxisome matrix, docking"/>
    <property type="evidence" value="ECO:0007669"/>
    <property type="project" value="TreeGrafter"/>
</dbReference>
<reference evidence="10 11" key="1">
    <citation type="journal article" date="2008" name="Nature">
        <title>The genome of Laccaria bicolor provides insights into mycorrhizal symbiosis.</title>
        <authorList>
            <person name="Martin F."/>
            <person name="Aerts A."/>
            <person name="Ahren D."/>
            <person name="Brun A."/>
            <person name="Danchin E.G.J."/>
            <person name="Duchaussoy F."/>
            <person name="Gibon J."/>
            <person name="Kohler A."/>
            <person name="Lindquist E."/>
            <person name="Pereda V."/>
            <person name="Salamov A."/>
            <person name="Shapiro H.J."/>
            <person name="Wuyts J."/>
            <person name="Blaudez D."/>
            <person name="Buee M."/>
            <person name="Brokstein P."/>
            <person name="Canbaeck B."/>
            <person name="Cohen D."/>
            <person name="Courty P.E."/>
            <person name="Coutinho P.M."/>
            <person name="Delaruelle C."/>
            <person name="Detter J.C."/>
            <person name="Deveau A."/>
            <person name="DiFazio S."/>
            <person name="Duplessis S."/>
            <person name="Fraissinet-Tachet L."/>
            <person name="Lucic E."/>
            <person name="Frey-Klett P."/>
            <person name="Fourrey C."/>
            <person name="Feussner I."/>
            <person name="Gay G."/>
            <person name="Grimwood J."/>
            <person name="Hoegger P.J."/>
            <person name="Jain P."/>
            <person name="Kilaru S."/>
            <person name="Labbe J."/>
            <person name="Lin Y.C."/>
            <person name="Legue V."/>
            <person name="Le Tacon F."/>
            <person name="Marmeisse R."/>
            <person name="Melayah D."/>
            <person name="Montanini B."/>
            <person name="Muratet M."/>
            <person name="Nehls U."/>
            <person name="Niculita-Hirzel H."/>
            <person name="Oudot-Le Secq M.P."/>
            <person name="Peter M."/>
            <person name="Quesneville H."/>
            <person name="Rajashekar B."/>
            <person name="Reich M."/>
            <person name="Rouhier N."/>
            <person name="Schmutz J."/>
            <person name="Yin T."/>
            <person name="Chalot M."/>
            <person name="Henrissat B."/>
            <person name="Kuees U."/>
            <person name="Lucas S."/>
            <person name="Van de Peer Y."/>
            <person name="Podila G.K."/>
            <person name="Polle A."/>
            <person name="Pukkila P.J."/>
            <person name="Richardson P.M."/>
            <person name="Rouze P."/>
            <person name="Sanders I.R."/>
            <person name="Stajich J.E."/>
            <person name="Tunlid A."/>
            <person name="Tuskan G."/>
            <person name="Grigoriev I.V."/>
        </authorList>
    </citation>
    <scope>NUCLEOTIDE SEQUENCE [LARGE SCALE GENOMIC DNA]</scope>
    <source>
        <strain evidence="11">S238N-H82 / ATCC MYA-4686</strain>
    </source>
</reference>
<keyword evidence="4" id="KW-0963">Cytoplasm</keyword>
<dbReference type="GO" id="GO:0005778">
    <property type="term" value="C:peroxisomal membrane"/>
    <property type="evidence" value="ECO:0007669"/>
    <property type="project" value="TreeGrafter"/>
</dbReference>
<dbReference type="InParanoid" id="B0D0U1"/>
<evidence type="ECO:0000313" key="10">
    <source>
        <dbReference type="EMBL" id="EDR11880.1"/>
    </source>
</evidence>
<evidence type="ECO:0000256" key="3">
    <source>
        <dbReference type="ARBA" id="ARBA00005348"/>
    </source>
</evidence>
<feature type="region of interest" description="Disordered" evidence="9">
    <location>
        <begin position="31"/>
        <end position="53"/>
    </location>
</feature>
<evidence type="ECO:0000256" key="9">
    <source>
        <dbReference type="SAM" id="MobiDB-lite"/>
    </source>
</evidence>